<evidence type="ECO:0000313" key="2">
    <source>
        <dbReference type="EMBL" id="KKN52746.1"/>
    </source>
</evidence>
<dbReference type="InterPro" id="IPR036374">
    <property type="entry name" value="OxRdtase_Mopterin-bd_sf"/>
</dbReference>
<dbReference type="EMBL" id="LAZR01001006">
    <property type="protein sequence ID" value="KKN52746.1"/>
    <property type="molecule type" value="Genomic_DNA"/>
</dbReference>
<dbReference type="Gene3D" id="3.90.420.10">
    <property type="entry name" value="Oxidoreductase, molybdopterin-binding domain"/>
    <property type="match status" value="1"/>
</dbReference>
<proteinExistence type="predicted"/>
<accession>A0A0F9TUE8</accession>
<dbReference type="AlphaFoldDB" id="A0A0F9TUE8"/>
<name>A0A0F9TUE8_9ZZZZ</name>
<feature type="domain" description="Oxidoreductase molybdopterin-binding" evidence="1">
    <location>
        <begin position="76"/>
        <end position="149"/>
    </location>
</feature>
<sequence length="175" mass="19115">MNPLAKNASLLSATLLGVLMAFTSHATHAGELADPTGKAILSISGKIDTTNKGELAVFDRAMLETLGTVSFKTMTPWYTQPVTFEGVPLAMLMELVGAEGTNVKAVALNDYSTDIPLEDFEKYGAILALKRDGEYMPVRDKGPLFIVYPYDSDKELQSQTYYGRSAWQLAKLIVE</sequence>
<dbReference type="Pfam" id="PF00174">
    <property type="entry name" value="Oxidored_molyb"/>
    <property type="match status" value="1"/>
</dbReference>
<dbReference type="SUPFAM" id="SSF56524">
    <property type="entry name" value="Oxidoreductase molybdopterin-binding domain"/>
    <property type="match status" value="1"/>
</dbReference>
<evidence type="ECO:0000259" key="1">
    <source>
        <dbReference type="Pfam" id="PF00174"/>
    </source>
</evidence>
<comment type="caution">
    <text evidence="2">The sequence shown here is derived from an EMBL/GenBank/DDBJ whole genome shotgun (WGS) entry which is preliminary data.</text>
</comment>
<organism evidence="2">
    <name type="scientific">marine sediment metagenome</name>
    <dbReference type="NCBI Taxonomy" id="412755"/>
    <lineage>
        <taxon>unclassified sequences</taxon>
        <taxon>metagenomes</taxon>
        <taxon>ecological metagenomes</taxon>
    </lineage>
</organism>
<dbReference type="InterPro" id="IPR000572">
    <property type="entry name" value="OxRdtase_Mopterin-bd_dom"/>
</dbReference>
<reference evidence="2" key="1">
    <citation type="journal article" date="2015" name="Nature">
        <title>Complex archaea that bridge the gap between prokaryotes and eukaryotes.</title>
        <authorList>
            <person name="Spang A."/>
            <person name="Saw J.H."/>
            <person name="Jorgensen S.L."/>
            <person name="Zaremba-Niedzwiedzka K."/>
            <person name="Martijn J."/>
            <person name="Lind A.E."/>
            <person name="van Eijk R."/>
            <person name="Schleper C."/>
            <person name="Guy L."/>
            <person name="Ettema T.J."/>
        </authorList>
    </citation>
    <scope>NUCLEOTIDE SEQUENCE</scope>
</reference>
<protein>
    <recommendedName>
        <fullName evidence="1">Oxidoreductase molybdopterin-binding domain-containing protein</fullName>
    </recommendedName>
</protein>
<gene>
    <name evidence="2" type="ORF">LCGC14_0609460</name>
</gene>